<dbReference type="InterPro" id="IPR059179">
    <property type="entry name" value="MLKL-like_MCAfunc"/>
</dbReference>
<feature type="repeat" description="WD" evidence="3">
    <location>
        <begin position="1218"/>
        <end position="1250"/>
    </location>
</feature>
<dbReference type="PROSITE" id="PS50294">
    <property type="entry name" value="WD_REPEATS_REGION"/>
    <property type="match status" value="7"/>
</dbReference>
<feature type="repeat" description="WD" evidence="3">
    <location>
        <begin position="856"/>
        <end position="897"/>
    </location>
</feature>
<keyword evidence="7" id="KW-1185">Reference proteome</keyword>
<dbReference type="InterPro" id="IPR015943">
    <property type="entry name" value="WD40/YVTN_repeat-like_dom_sf"/>
</dbReference>
<dbReference type="CDD" id="cd00200">
    <property type="entry name" value="WD40"/>
    <property type="match status" value="2"/>
</dbReference>
<evidence type="ECO:0000313" key="6">
    <source>
        <dbReference type="EMBL" id="KAF4615147.1"/>
    </source>
</evidence>
<evidence type="ECO:0000256" key="2">
    <source>
        <dbReference type="ARBA" id="ARBA00022737"/>
    </source>
</evidence>
<keyword evidence="2" id="KW-0677">Repeat</keyword>
<dbReference type="SUPFAM" id="SSF50998">
    <property type="entry name" value="Quinoprotein alcohol dehydrogenase-like"/>
    <property type="match status" value="1"/>
</dbReference>
<dbReference type="PROSITE" id="PS50082">
    <property type="entry name" value="WD_REPEATS_2"/>
    <property type="match status" value="8"/>
</dbReference>
<dbReference type="PANTHER" id="PTHR19848">
    <property type="entry name" value="WD40 REPEAT PROTEIN"/>
    <property type="match status" value="1"/>
</dbReference>
<feature type="repeat" description="WD" evidence="3">
    <location>
        <begin position="1161"/>
        <end position="1202"/>
    </location>
</feature>
<feature type="compositionally biased region" description="Polar residues" evidence="4">
    <location>
        <begin position="39"/>
        <end position="59"/>
    </location>
</feature>
<organism evidence="6 7">
    <name type="scientific">Agrocybe pediades</name>
    <dbReference type="NCBI Taxonomy" id="84607"/>
    <lineage>
        <taxon>Eukaryota</taxon>
        <taxon>Fungi</taxon>
        <taxon>Dikarya</taxon>
        <taxon>Basidiomycota</taxon>
        <taxon>Agaricomycotina</taxon>
        <taxon>Agaricomycetes</taxon>
        <taxon>Agaricomycetidae</taxon>
        <taxon>Agaricales</taxon>
        <taxon>Agaricineae</taxon>
        <taxon>Strophariaceae</taxon>
        <taxon>Agrocybe</taxon>
    </lineage>
</organism>
<dbReference type="Pfam" id="PF00400">
    <property type="entry name" value="WD40"/>
    <property type="match status" value="10"/>
</dbReference>
<dbReference type="Gene3D" id="3.40.50.300">
    <property type="entry name" value="P-loop containing nucleotide triphosphate hydrolases"/>
    <property type="match status" value="1"/>
</dbReference>
<keyword evidence="1 3" id="KW-0853">WD repeat</keyword>
<dbReference type="Pfam" id="PF24883">
    <property type="entry name" value="NPHP3_N"/>
    <property type="match status" value="1"/>
</dbReference>
<dbReference type="EMBL" id="JAACJL010000044">
    <property type="protein sequence ID" value="KAF4615147.1"/>
    <property type="molecule type" value="Genomic_DNA"/>
</dbReference>
<sequence length="1521" mass="167572">MESESAKGRVRELVDALRVNHFRPSWSRRSVSQESQQRLQPSDSQSSNPNAIPSQSDPQSEAAIEISAQNLPQKYGSLPWKAMQTALRLLQKNSDGFPPLKTAVGVLVTCLDLTQDVIGNREEYDKLAVDLKEMADTLAPYAQKLMERDDGGSVARIVKSIDEELVQIKDKLGRGKFKRAIEASEDKDEIVKRYRKIDSLFRRLLSDITLRTHMEIGKLREATDETLLKTLEPVHDARYNSAYSTAVKRGGCTASTREQILEDLRAWANDPTSAKVFWMNGMAGTGKTTILYTFCQWLEAHQQLGGNFFCNRTSSSCRNLNNIVPSLAYQLAHYSPAYRSQLCTILQDQQSPHTLNVGEQFKWVVQLPLEKSKNAIPDGVVIVIDALDECENAAETRLFLETLLKLASQLPVKFFIASRPEPIIITKMHSPGFMTSTLYLHDIEQSLVEADIKKYLEETLSSMFPAPSEDILDELARRSGKLFIYAATVARYVNPEGIKPSSSKRRLQAILDISSPTSNLRYRDIDNLYTTILDAAFDPDEYEVEELENSVLIVRTVVCAMEPISTKLLSVLLALEHQEVEDTLSRFQSVLHVQGETRLVSVLHASFPDFLFDKSRSLRFHCDSLQHHGELSSFCFDIMDRELHFNICGLESSFLFDSDVPDLQQKIRRNISEALLYVCKHWSSHLHKAAFAEVNHAKLVRFLGSRLLFWMEVLNVKRLISIGPKLLDNALSWMKGQASESKKTKEKLYDAREFVEAFSMNACNKSTAHIYVSALPFCPKSSFVYQNYWTKTRGLISVNGSLTSEKRNRPIAVWQINSDVRSLAISPDGASFAVGSHDGSFSIHDANSDEIIAGPHRVHRKRVVSIASSLDNTKLASGSVDHTICIWDARTGNLIAGPLQKHIGAVTSVSFSLDSTKLVSGSQDGTIMVWNSASGDVITGPFQATSLVKAVAFTPDGFKIVSISSDCTISVLDGDAGKILTGPFEAIWNERNPTSIAVSSDRSTIAIGDLSGAIIIKNTYTGAVVKRISELLAYDDAIATALTFSYDDKYLISGDSQGTIRVWDAQTGAIQSEPLHNRHTSTAMSLAISPDGSKIISAFGGNSTIVVWNTSNNAVVGRRISISVCSLALSLDGRTVIAAGLHDGRVALWDAQTGKDILDPVRMSLKPVCSIAFSPDSSKIVTGHIDGSVRLWNTRTGEIGAADTHIRIRNPENPSALAVAYSHDGSKIAMGSADNTVKIWDLRSGEVGKLVQGHTGGVNSVVFSPNDAILVSAGPGGKIVVWSVAESTVMWRVNGELGEASVNSVAFSPDGTKFASGLDGNWKILLWNITTREMTPLHRISHDLGSVISVAFFQDGKKILSGSSNGTILLWDVETGNILRNLNVGPISSVAMLPDCSQLTTCGAKGAKGIMRIWEVENAFAVQEMVMEDIRSEFDSEDLRDSTFYSPKSIKLAMSRIAEYHENGWVSVDDRNIFWTSPGLRENLCLPYNGLVIGPHGTTIMDYSNMDLCIGKKWVNCWTLA</sequence>
<dbReference type="PROSITE" id="PS00678">
    <property type="entry name" value="WD_REPEATS_1"/>
    <property type="match status" value="4"/>
</dbReference>
<feature type="region of interest" description="Disordered" evidence="4">
    <location>
        <begin position="25"/>
        <end position="61"/>
    </location>
</feature>
<dbReference type="PANTHER" id="PTHR19848:SF8">
    <property type="entry name" value="F-BOX AND WD REPEAT DOMAIN CONTAINING 7"/>
    <property type="match status" value="1"/>
</dbReference>
<feature type="domain" description="Nephrocystin 3-like N-terminal" evidence="5">
    <location>
        <begin position="256"/>
        <end position="419"/>
    </location>
</feature>
<dbReference type="InterPro" id="IPR056884">
    <property type="entry name" value="NPHP3-like_N"/>
</dbReference>
<evidence type="ECO:0000256" key="4">
    <source>
        <dbReference type="SAM" id="MobiDB-lite"/>
    </source>
</evidence>
<name>A0A8H4VML3_9AGAR</name>
<feature type="repeat" description="WD" evidence="3">
    <location>
        <begin position="1076"/>
        <end position="1118"/>
    </location>
</feature>
<dbReference type="InterPro" id="IPR011047">
    <property type="entry name" value="Quinoprotein_ADH-like_sf"/>
</dbReference>
<comment type="caution">
    <text evidence="6">The sequence shown here is derived from an EMBL/GenBank/DDBJ whole genome shotgun (WGS) entry which is preliminary data.</text>
</comment>
<feature type="repeat" description="WD" evidence="3">
    <location>
        <begin position="1251"/>
        <end position="1292"/>
    </location>
</feature>
<dbReference type="SUPFAM" id="SSF50978">
    <property type="entry name" value="WD40 repeat-like"/>
    <property type="match status" value="1"/>
</dbReference>
<dbReference type="InterPro" id="IPR020472">
    <property type="entry name" value="WD40_PAC1"/>
</dbReference>
<reference evidence="6 7" key="1">
    <citation type="submission" date="2019-12" db="EMBL/GenBank/DDBJ databases">
        <authorList>
            <person name="Floudas D."/>
            <person name="Bentzer J."/>
            <person name="Ahren D."/>
            <person name="Johansson T."/>
            <person name="Persson P."/>
            <person name="Tunlid A."/>
        </authorList>
    </citation>
    <scope>NUCLEOTIDE SEQUENCE [LARGE SCALE GENOMIC DNA]</scope>
    <source>
        <strain evidence="6 7">CBS 102.39</strain>
    </source>
</reference>
<protein>
    <recommendedName>
        <fullName evidence="5">Nephrocystin 3-like N-terminal domain-containing protein</fullName>
    </recommendedName>
</protein>
<dbReference type="InterPro" id="IPR027417">
    <property type="entry name" value="P-loop_NTPase"/>
</dbReference>
<evidence type="ECO:0000256" key="3">
    <source>
        <dbReference type="PROSITE-ProRule" id="PRU00221"/>
    </source>
</evidence>
<dbReference type="InterPro" id="IPR036322">
    <property type="entry name" value="WD40_repeat_dom_sf"/>
</dbReference>
<dbReference type="InterPro" id="IPR001680">
    <property type="entry name" value="WD40_rpt"/>
</dbReference>
<feature type="compositionally biased region" description="Low complexity" evidence="4">
    <location>
        <begin position="25"/>
        <end position="38"/>
    </location>
</feature>
<evidence type="ECO:0000256" key="1">
    <source>
        <dbReference type="ARBA" id="ARBA00022574"/>
    </source>
</evidence>
<dbReference type="CDD" id="cd21037">
    <property type="entry name" value="MLKL_NTD"/>
    <property type="match status" value="1"/>
</dbReference>
<accession>A0A8H4VML3</accession>
<dbReference type="Gene3D" id="2.130.10.10">
    <property type="entry name" value="YVTN repeat-like/Quinoprotein amine dehydrogenase"/>
    <property type="match status" value="4"/>
</dbReference>
<proteinExistence type="predicted"/>
<evidence type="ECO:0000259" key="5">
    <source>
        <dbReference type="Pfam" id="PF24883"/>
    </source>
</evidence>
<gene>
    <name evidence="6" type="ORF">D9613_003435</name>
</gene>
<dbReference type="PRINTS" id="PR00320">
    <property type="entry name" value="GPROTEINBRPT"/>
</dbReference>
<dbReference type="Proteomes" id="UP000521872">
    <property type="component" value="Unassembled WGS sequence"/>
</dbReference>
<evidence type="ECO:0000313" key="7">
    <source>
        <dbReference type="Proteomes" id="UP000521872"/>
    </source>
</evidence>
<dbReference type="InterPro" id="IPR019775">
    <property type="entry name" value="WD40_repeat_CS"/>
</dbReference>
<feature type="repeat" description="WD" evidence="3">
    <location>
        <begin position="1340"/>
        <end position="1381"/>
    </location>
</feature>
<feature type="repeat" description="WD" evidence="3">
    <location>
        <begin position="899"/>
        <end position="940"/>
    </location>
</feature>
<feature type="repeat" description="WD" evidence="3">
    <location>
        <begin position="1032"/>
        <end position="1073"/>
    </location>
</feature>
<dbReference type="SMART" id="SM00320">
    <property type="entry name" value="WD40"/>
    <property type="match status" value="13"/>
</dbReference>
<dbReference type="SUPFAM" id="SSF52540">
    <property type="entry name" value="P-loop containing nucleoside triphosphate hydrolases"/>
    <property type="match status" value="1"/>
</dbReference>